<sequence length="112" mass="12241">MQQELRERLESAASESGRSLNAEIVSRLERSFSVSDMGMKGDALDLVGFLSLSLSVLMNDNMAPESKEEIKAAVGKITKQLGSRLLLSKDDKHAFITEASTKKPDRKKGSAK</sequence>
<dbReference type="Pfam" id="PF03869">
    <property type="entry name" value="Arc"/>
    <property type="match status" value="1"/>
</dbReference>
<proteinExistence type="predicted"/>
<reference evidence="2 3" key="1">
    <citation type="submission" date="2017-06" db="EMBL/GenBank/DDBJ databases">
        <authorList>
            <person name="Kim H.J."/>
            <person name="Triplett B.A."/>
        </authorList>
    </citation>
    <scope>NUCLEOTIDE SEQUENCE [LARGE SCALE GENOMIC DNA]</scope>
    <source>
        <strain evidence="2 3">13146</strain>
    </source>
</reference>
<name>A0A246HR32_STEMA</name>
<dbReference type="GO" id="GO:0006355">
    <property type="term" value="P:regulation of DNA-templated transcription"/>
    <property type="evidence" value="ECO:0007669"/>
    <property type="project" value="InterPro"/>
</dbReference>
<dbReference type="EMBL" id="NIVS01000007">
    <property type="protein sequence ID" value="OWQ56427.1"/>
    <property type="molecule type" value="Genomic_DNA"/>
</dbReference>
<evidence type="ECO:0000313" key="2">
    <source>
        <dbReference type="EMBL" id="OWQ56427.1"/>
    </source>
</evidence>
<evidence type="ECO:0000313" key="3">
    <source>
        <dbReference type="Proteomes" id="UP000198157"/>
    </source>
</evidence>
<accession>A0A246HR32</accession>
<protein>
    <recommendedName>
        <fullName evidence="1">Arc-like DNA binding domain-containing protein</fullName>
    </recommendedName>
</protein>
<dbReference type="GO" id="GO:0003677">
    <property type="term" value="F:DNA binding"/>
    <property type="evidence" value="ECO:0007669"/>
    <property type="project" value="InterPro"/>
</dbReference>
<organism evidence="2 3">
    <name type="scientific">Stenotrophomonas maltophilia</name>
    <name type="common">Pseudomonas maltophilia</name>
    <name type="synonym">Xanthomonas maltophilia</name>
    <dbReference type="NCBI Taxonomy" id="40324"/>
    <lineage>
        <taxon>Bacteria</taxon>
        <taxon>Pseudomonadati</taxon>
        <taxon>Pseudomonadota</taxon>
        <taxon>Gammaproteobacteria</taxon>
        <taxon>Lysobacterales</taxon>
        <taxon>Lysobacteraceae</taxon>
        <taxon>Stenotrophomonas</taxon>
        <taxon>Stenotrophomonas maltophilia group</taxon>
    </lineage>
</organism>
<dbReference type="InterPro" id="IPR005569">
    <property type="entry name" value="Arc_DNA-bd_dom"/>
</dbReference>
<dbReference type="AlphaFoldDB" id="A0A246HR32"/>
<evidence type="ECO:0000259" key="1">
    <source>
        <dbReference type="Pfam" id="PF03869"/>
    </source>
</evidence>
<dbReference type="Gene3D" id="1.10.1220.10">
    <property type="entry name" value="Met repressor-like"/>
    <property type="match status" value="1"/>
</dbReference>
<dbReference type="InterPro" id="IPR010985">
    <property type="entry name" value="Ribbon_hlx_hlx"/>
</dbReference>
<comment type="caution">
    <text evidence="2">The sequence shown here is derived from an EMBL/GenBank/DDBJ whole genome shotgun (WGS) entry which is preliminary data.</text>
</comment>
<dbReference type="InterPro" id="IPR013321">
    <property type="entry name" value="Arc_rbn_hlx_hlx"/>
</dbReference>
<dbReference type="Proteomes" id="UP000198157">
    <property type="component" value="Unassembled WGS sequence"/>
</dbReference>
<feature type="domain" description="Arc-like DNA binding" evidence="1">
    <location>
        <begin position="3"/>
        <end position="33"/>
    </location>
</feature>
<gene>
    <name evidence="2" type="ORF">CEE60_02835</name>
</gene>
<dbReference type="OrthoDB" id="8685865at2"/>
<dbReference type="SUPFAM" id="SSF47598">
    <property type="entry name" value="Ribbon-helix-helix"/>
    <property type="match status" value="1"/>
</dbReference>